<keyword evidence="2" id="KW-1185">Reference proteome</keyword>
<organism evidence="1 2">
    <name type="scientific">Cyclotella cryptica</name>
    <dbReference type="NCBI Taxonomy" id="29204"/>
    <lineage>
        <taxon>Eukaryota</taxon>
        <taxon>Sar</taxon>
        <taxon>Stramenopiles</taxon>
        <taxon>Ochrophyta</taxon>
        <taxon>Bacillariophyta</taxon>
        <taxon>Coscinodiscophyceae</taxon>
        <taxon>Thalassiosirophycidae</taxon>
        <taxon>Stephanodiscales</taxon>
        <taxon>Stephanodiscaceae</taxon>
        <taxon>Cyclotella</taxon>
    </lineage>
</organism>
<protein>
    <submittedName>
        <fullName evidence="1">Uncharacterized protein</fullName>
    </submittedName>
</protein>
<name>A0ABD3PZQ9_9STRA</name>
<evidence type="ECO:0000313" key="1">
    <source>
        <dbReference type="EMBL" id="KAL3793211.1"/>
    </source>
</evidence>
<gene>
    <name evidence="1" type="ORF">HJC23_000753</name>
</gene>
<dbReference type="Proteomes" id="UP001516023">
    <property type="component" value="Unassembled WGS sequence"/>
</dbReference>
<dbReference type="EMBL" id="JABMIG020000093">
    <property type="protein sequence ID" value="KAL3793211.1"/>
    <property type="molecule type" value="Genomic_DNA"/>
</dbReference>
<sequence>MCNPTESSKPSLAPSMLRSSTSIVHCETIFEKPVKQLNLGELNSSDVAALRTKDPFMYYSIPTLKKAAVLQTEFDLSSFNASTNLSRRVSRTHEKTGDNEQLSHIVSKKCRISFECHAYLLLEDLFRGVDFVESVEDDNSFDVFLSSLLEEWGE</sequence>
<reference evidence="1 2" key="1">
    <citation type="journal article" date="2020" name="G3 (Bethesda)">
        <title>Improved Reference Genome for Cyclotella cryptica CCMP332, a Model for Cell Wall Morphogenesis, Salinity Adaptation, and Lipid Production in Diatoms (Bacillariophyta).</title>
        <authorList>
            <person name="Roberts W.R."/>
            <person name="Downey K.M."/>
            <person name="Ruck E.C."/>
            <person name="Traller J.C."/>
            <person name="Alverson A.J."/>
        </authorList>
    </citation>
    <scope>NUCLEOTIDE SEQUENCE [LARGE SCALE GENOMIC DNA]</scope>
    <source>
        <strain evidence="1 2">CCMP332</strain>
    </source>
</reference>
<accession>A0ABD3PZQ9</accession>
<proteinExistence type="predicted"/>
<evidence type="ECO:0000313" key="2">
    <source>
        <dbReference type="Proteomes" id="UP001516023"/>
    </source>
</evidence>
<comment type="caution">
    <text evidence="1">The sequence shown here is derived from an EMBL/GenBank/DDBJ whole genome shotgun (WGS) entry which is preliminary data.</text>
</comment>
<dbReference type="AlphaFoldDB" id="A0ABD3PZQ9"/>